<evidence type="ECO:0000313" key="2">
    <source>
        <dbReference type="Proteomes" id="UP000005065"/>
    </source>
</evidence>
<evidence type="ECO:0000313" key="1">
    <source>
        <dbReference type="EMBL" id="EHC93100.1"/>
    </source>
</evidence>
<dbReference type="AlphaFoldDB" id="G5QW95"/>
<comment type="caution">
    <text evidence="1">The sequence shown here is derived from an EMBL/GenBank/DDBJ whole genome shotgun (WGS) entry which is preliminary data.</text>
</comment>
<organism evidence="1 2">
    <name type="scientific">Salmonella enterica subsp. enterica serovar Senftenberg str. A4-543</name>
    <dbReference type="NCBI Taxonomy" id="913082"/>
    <lineage>
        <taxon>Bacteria</taxon>
        <taxon>Pseudomonadati</taxon>
        <taxon>Pseudomonadota</taxon>
        <taxon>Gammaproteobacteria</taxon>
        <taxon>Enterobacterales</taxon>
        <taxon>Enterobacteriaceae</taxon>
        <taxon>Salmonella</taxon>
    </lineage>
</organism>
<sequence>MFDRPLLLLASQRAPHGFESQRNIFASASGIARGEIHCCGKRPSP</sequence>
<dbReference type="Proteomes" id="UP000005065">
    <property type="component" value="Unassembled WGS sequence"/>
</dbReference>
<gene>
    <name evidence="1" type="ORF">LTSESEN_0958</name>
</gene>
<accession>G5QW95</accession>
<reference evidence="1 2" key="1">
    <citation type="journal article" date="2011" name="BMC Genomics">
        <title>Genome sequencing reveals diversification of virulence factor content and possible host adaptation in distinct subpopulations of Salmonella enterica.</title>
        <authorList>
            <person name="den Bakker H.C."/>
            <person name="Moreno Switt A.I."/>
            <person name="Govoni G."/>
            <person name="Cummings C.A."/>
            <person name="Ranieri M.L."/>
            <person name="Degoricija L."/>
            <person name="Hoelzer K."/>
            <person name="Rodriguez-Rivera L.D."/>
            <person name="Brown S."/>
            <person name="Bolchacova E."/>
            <person name="Furtado M.R."/>
            <person name="Wiedmann M."/>
        </authorList>
    </citation>
    <scope>NUCLEOTIDE SEQUENCE [LARGE SCALE GENOMIC DNA]</scope>
    <source>
        <strain evidence="1 2">A4-543</strain>
    </source>
</reference>
<feature type="non-terminal residue" evidence="1">
    <location>
        <position position="45"/>
    </location>
</feature>
<name>G5QW95_SALSE</name>
<dbReference type="EMBL" id="AFCU01000308">
    <property type="protein sequence ID" value="EHC93100.1"/>
    <property type="molecule type" value="Genomic_DNA"/>
</dbReference>
<protein>
    <submittedName>
        <fullName evidence="1">Uncharacterized protein</fullName>
    </submittedName>
</protein>
<proteinExistence type="predicted"/>